<feature type="binding site" evidence="8">
    <location>
        <begin position="8"/>
        <end position="10"/>
    </location>
    <ligand>
        <name>GTP</name>
        <dbReference type="ChEBI" id="CHEBI:37565"/>
    </ligand>
</feature>
<accession>A0A8B2NR44</accession>
<dbReference type="GO" id="GO:1902758">
    <property type="term" value="P:bis(molybdopterin guanine dinucleotide)molybdenum biosynthetic process"/>
    <property type="evidence" value="ECO:0007669"/>
    <property type="project" value="TreeGrafter"/>
</dbReference>
<dbReference type="SUPFAM" id="SSF53448">
    <property type="entry name" value="Nucleotide-diphospho-sugar transferases"/>
    <property type="match status" value="1"/>
</dbReference>
<comment type="cofactor">
    <cofactor evidence="8">
        <name>Mg(2+)</name>
        <dbReference type="ChEBI" id="CHEBI:18420"/>
    </cofactor>
</comment>
<feature type="binding site" evidence="8">
    <location>
        <position position="49"/>
    </location>
    <ligand>
        <name>GTP</name>
        <dbReference type="ChEBI" id="CHEBI:37565"/>
    </ligand>
</feature>
<dbReference type="HAMAP" id="MF_00316">
    <property type="entry name" value="MobA"/>
    <property type="match status" value="1"/>
</dbReference>
<evidence type="ECO:0000256" key="5">
    <source>
        <dbReference type="ARBA" id="ARBA00022842"/>
    </source>
</evidence>
<feature type="domain" description="MobA-like NTP transferase" evidence="9">
    <location>
        <begin position="5"/>
        <end position="160"/>
    </location>
</feature>
<proteinExistence type="inferred from homology"/>
<feature type="binding site" evidence="8">
    <location>
        <position position="99"/>
    </location>
    <ligand>
        <name>Mg(2+)</name>
        <dbReference type="ChEBI" id="CHEBI:18420"/>
    </ligand>
</feature>
<keyword evidence="3 8" id="KW-0479">Metal-binding</keyword>
<comment type="catalytic activity">
    <reaction evidence="8">
        <text>Mo-molybdopterin + GTP + H(+) = Mo-molybdopterin guanine dinucleotide + diphosphate</text>
        <dbReference type="Rhea" id="RHEA:34243"/>
        <dbReference type="ChEBI" id="CHEBI:15378"/>
        <dbReference type="ChEBI" id="CHEBI:33019"/>
        <dbReference type="ChEBI" id="CHEBI:37565"/>
        <dbReference type="ChEBI" id="CHEBI:71302"/>
        <dbReference type="ChEBI" id="CHEBI:71310"/>
        <dbReference type="EC" id="2.7.7.77"/>
    </reaction>
</comment>
<name>A0A8B2NR44_9HYPH</name>
<keyword evidence="6 8" id="KW-0342">GTP-binding</keyword>
<evidence type="ECO:0000256" key="1">
    <source>
        <dbReference type="ARBA" id="ARBA00022490"/>
    </source>
</evidence>
<evidence type="ECO:0000313" key="10">
    <source>
        <dbReference type="EMBL" id="RAI00780.1"/>
    </source>
</evidence>
<keyword evidence="11" id="KW-1185">Reference proteome</keyword>
<gene>
    <name evidence="8" type="primary">mobA</name>
    <name evidence="10" type="ORF">DLJ53_16180</name>
</gene>
<dbReference type="GO" id="GO:0046872">
    <property type="term" value="F:metal ion binding"/>
    <property type="evidence" value="ECO:0007669"/>
    <property type="project" value="UniProtKB-KW"/>
</dbReference>
<reference evidence="10 11" key="1">
    <citation type="submission" date="2018-05" db="EMBL/GenBank/DDBJ databases">
        <title>Acuticoccus sediminis sp. nov., isolated from deep-sea sediment of Indian Ocean.</title>
        <authorList>
            <person name="Liu X."/>
            <person name="Lai Q."/>
            <person name="Du Y."/>
            <person name="Sun F."/>
            <person name="Zhang X."/>
            <person name="Wang S."/>
            <person name="Shao Z."/>
        </authorList>
    </citation>
    <scope>NUCLEOTIDE SEQUENCE [LARGE SCALE GENOMIC DNA]</scope>
    <source>
        <strain evidence="10 11">PTG4-2</strain>
    </source>
</reference>
<dbReference type="AlphaFoldDB" id="A0A8B2NR44"/>
<sequence>MNVPGVILAGGLSRRMGGGNKWLLPLGGRPVLSHVVERLAPQVSAMALNANDIPDGVATDLPVIADTVPDRPGPLAGILAAMEWAAGQGASHVVTVAADTPFFPEDLVVRLAAEADATGAPIVLAATREDGRRHPTFGLWSVALAADLGEALAAGTRKIVLWTDAHGAVSAMFDGDPFFNLNTPEDLARAEAMVA</sequence>
<dbReference type="GO" id="GO:0061603">
    <property type="term" value="F:molybdenum cofactor guanylyltransferase activity"/>
    <property type="evidence" value="ECO:0007669"/>
    <property type="project" value="UniProtKB-EC"/>
</dbReference>
<dbReference type="CDD" id="cd02503">
    <property type="entry name" value="MobA"/>
    <property type="match status" value="1"/>
</dbReference>
<keyword evidence="4 8" id="KW-0547">Nucleotide-binding</keyword>
<evidence type="ECO:0000256" key="4">
    <source>
        <dbReference type="ARBA" id="ARBA00022741"/>
    </source>
</evidence>
<dbReference type="EC" id="2.7.7.77" evidence="8"/>
<comment type="domain">
    <text evidence="8">The N-terminal domain determines nucleotide recognition and specific binding, while the C-terminal domain determines the specific binding to the target protein.</text>
</comment>
<comment type="subcellular location">
    <subcellularLocation>
        <location evidence="8">Cytoplasm</location>
    </subcellularLocation>
</comment>
<dbReference type="OrthoDB" id="9788394at2"/>
<dbReference type="Gene3D" id="3.90.550.10">
    <property type="entry name" value="Spore Coat Polysaccharide Biosynthesis Protein SpsA, Chain A"/>
    <property type="match status" value="1"/>
</dbReference>
<evidence type="ECO:0000256" key="3">
    <source>
        <dbReference type="ARBA" id="ARBA00022723"/>
    </source>
</evidence>
<protein>
    <recommendedName>
        <fullName evidence="8">Molybdenum cofactor guanylyltransferase</fullName>
        <shortName evidence="8">MoCo guanylyltransferase</shortName>
        <ecNumber evidence="8">2.7.7.77</ecNumber>
    </recommendedName>
    <alternativeName>
        <fullName evidence="8">GTP:molybdopterin guanylyltransferase</fullName>
    </alternativeName>
    <alternativeName>
        <fullName evidence="8">Mo-MPT guanylyltransferase</fullName>
    </alternativeName>
    <alternativeName>
        <fullName evidence="8">Molybdopterin guanylyltransferase</fullName>
    </alternativeName>
    <alternativeName>
        <fullName evidence="8">Molybdopterin-guanine dinucleotide synthase</fullName>
        <shortName evidence="8">MGD synthase</shortName>
    </alternativeName>
</protein>
<dbReference type="Proteomes" id="UP000249590">
    <property type="component" value="Unassembled WGS sequence"/>
</dbReference>
<keyword evidence="2 8" id="KW-0808">Transferase</keyword>
<dbReference type="PANTHER" id="PTHR19136">
    <property type="entry name" value="MOLYBDENUM COFACTOR GUANYLYLTRANSFERASE"/>
    <property type="match status" value="1"/>
</dbReference>
<feature type="binding site" evidence="8">
    <location>
        <position position="66"/>
    </location>
    <ligand>
        <name>GTP</name>
        <dbReference type="ChEBI" id="CHEBI:37565"/>
    </ligand>
</feature>
<dbReference type="EMBL" id="QHHQ01000003">
    <property type="protein sequence ID" value="RAI00780.1"/>
    <property type="molecule type" value="Genomic_DNA"/>
</dbReference>
<dbReference type="GO" id="GO:0005525">
    <property type="term" value="F:GTP binding"/>
    <property type="evidence" value="ECO:0007669"/>
    <property type="project" value="UniProtKB-UniRule"/>
</dbReference>
<evidence type="ECO:0000259" key="9">
    <source>
        <dbReference type="Pfam" id="PF12804"/>
    </source>
</evidence>
<keyword evidence="7 8" id="KW-0501">Molybdenum cofactor biosynthesis</keyword>
<comment type="function">
    <text evidence="8">Transfers a GMP moiety from GTP to Mo-molybdopterin (Mo-MPT) cofactor (Moco or molybdenum cofactor) to form Mo-molybdopterin guanine dinucleotide (Mo-MGD) cofactor.</text>
</comment>
<evidence type="ECO:0000256" key="8">
    <source>
        <dbReference type="HAMAP-Rule" id="MF_00316"/>
    </source>
</evidence>
<dbReference type="InterPro" id="IPR013482">
    <property type="entry name" value="Molybde_CF_guanTrfase"/>
</dbReference>
<dbReference type="NCBIfam" id="TIGR02665">
    <property type="entry name" value="molyb_mobA"/>
    <property type="match status" value="1"/>
</dbReference>
<feature type="binding site" evidence="8">
    <location>
        <position position="99"/>
    </location>
    <ligand>
        <name>GTP</name>
        <dbReference type="ChEBI" id="CHEBI:37565"/>
    </ligand>
</feature>
<keyword evidence="10" id="KW-0548">Nucleotidyltransferase</keyword>
<evidence type="ECO:0000256" key="6">
    <source>
        <dbReference type="ARBA" id="ARBA00023134"/>
    </source>
</evidence>
<organism evidence="10 11">
    <name type="scientific">Acuticoccus sediminis</name>
    <dbReference type="NCBI Taxonomy" id="2184697"/>
    <lineage>
        <taxon>Bacteria</taxon>
        <taxon>Pseudomonadati</taxon>
        <taxon>Pseudomonadota</taxon>
        <taxon>Alphaproteobacteria</taxon>
        <taxon>Hyphomicrobiales</taxon>
        <taxon>Amorphaceae</taxon>
        <taxon>Acuticoccus</taxon>
    </lineage>
</organism>
<evidence type="ECO:0000256" key="2">
    <source>
        <dbReference type="ARBA" id="ARBA00022679"/>
    </source>
</evidence>
<dbReference type="PANTHER" id="PTHR19136:SF81">
    <property type="entry name" value="MOLYBDENUM COFACTOR GUANYLYLTRANSFERASE"/>
    <property type="match status" value="1"/>
</dbReference>
<feature type="binding site" evidence="8">
    <location>
        <position position="21"/>
    </location>
    <ligand>
        <name>GTP</name>
        <dbReference type="ChEBI" id="CHEBI:37565"/>
    </ligand>
</feature>
<keyword evidence="1 8" id="KW-0963">Cytoplasm</keyword>
<evidence type="ECO:0000313" key="11">
    <source>
        <dbReference type="Proteomes" id="UP000249590"/>
    </source>
</evidence>
<comment type="subunit">
    <text evidence="8">Monomer.</text>
</comment>
<dbReference type="InterPro" id="IPR025877">
    <property type="entry name" value="MobA-like_NTP_Trfase"/>
</dbReference>
<comment type="similarity">
    <text evidence="8">Belongs to the MobA family.</text>
</comment>
<evidence type="ECO:0000256" key="7">
    <source>
        <dbReference type="ARBA" id="ARBA00023150"/>
    </source>
</evidence>
<keyword evidence="5 8" id="KW-0460">Magnesium</keyword>
<comment type="caution">
    <text evidence="10">The sequence shown here is derived from an EMBL/GenBank/DDBJ whole genome shotgun (WGS) entry which is preliminary data.</text>
</comment>
<dbReference type="GO" id="GO:0005737">
    <property type="term" value="C:cytoplasm"/>
    <property type="evidence" value="ECO:0007669"/>
    <property type="project" value="UniProtKB-SubCell"/>
</dbReference>
<dbReference type="InterPro" id="IPR029044">
    <property type="entry name" value="Nucleotide-diphossugar_trans"/>
</dbReference>
<dbReference type="Pfam" id="PF12804">
    <property type="entry name" value="NTP_transf_3"/>
    <property type="match status" value="1"/>
</dbReference>